<name>A0A0C3GS94_OIDMZ</name>
<dbReference type="AlphaFoldDB" id="A0A0C3GS94"/>
<evidence type="ECO:0000256" key="3">
    <source>
        <dbReference type="ARBA" id="ARBA00022827"/>
    </source>
</evidence>
<dbReference type="STRING" id="913774.A0A0C3GS94"/>
<reference evidence="7" key="2">
    <citation type="submission" date="2015-01" db="EMBL/GenBank/DDBJ databases">
        <title>Evolutionary Origins and Diversification of the Mycorrhizal Mutualists.</title>
        <authorList>
            <consortium name="DOE Joint Genome Institute"/>
            <consortium name="Mycorrhizal Genomics Consortium"/>
            <person name="Kohler A."/>
            <person name="Kuo A."/>
            <person name="Nagy L.G."/>
            <person name="Floudas D."/>
            <person name="Copeland A."/>
            <person name="Barry K.W."/>
            <person name="Cichocki N."/>
            <person name="Veneault-Fourrey C."/>
            <person name="LaButti K."/>
            <person name="Lindquist E.A."/>
            <person name="Lipzen A."/>
            <person name="Lundell T."/>
            <person name="Morin E."/>
            <person name="Murat C."/>
            <person name="Riley R."/>
            <person name="Ohm R."/>
            <person name="Sun H."/>
            <person name="Tunlid A."/>
            <person name="Henrissat B."/>
            <person name="Grigoriev I.V."/>
            <person name="Hibbett D.S."/>
            <person name="Martin F."/>
        </authorList>
    </citation>
    <scope>NUCLEOTIDE SEQUENCE [LARGE SCALE GENOMIC DNA]</scope>
    <source>
        <strain evidence="7">Zn</strain>
    </source>
</reference>
<proteinExistence type="predicted"/>
<dbReference type="InterPro" id="IPR036188">
    <property type="entry name" value="FAD/NAD-bd_sf"/>
</dbReference>
<reference evidence="6 7" key="1">
    <citation type="submission" date="2014-04" db="EMBL/GenBank/DDBJ databases">
        <authorList>
            <consortium name="DOE Joint Genome Institute"/>
            <person name="Kuo A."/>
            <person name="Martino E."/>
            <person name="Perotto S."/>
            <person name="Kohler A."/>
            <person name="Nagy L.G."/>
            <person name="Floudas D."/>
            <person name="Copeland A."/>
            <person name="Barry K.W."/>
            <person name="Cichocki N."/>
            <person name="Veneault-Fourrey C."/>
            <person name="LaButti K."/>
            <person name="Lindquist E.A."/>
            <person name="Lipzen A."/>
            <person name="Lundell T."/>
            <person name="Morin E."/>
            <person name="Murat C."/>
            <person name="Sun H."/>
            <person name="Tunlid A."/>
            <person name="Henrissat B."/>
            <person name="Grigoriev I.V."/>
            <person name="Hibbett D.S."/>
            <person name="Martin F."/>
            <person name="Nordberg H.P."/>
            <person name="Cantor M.N."/>
            <person name="Hua S.X."/>
        </authorList>
    </citation>
    <scope>NUCLEOTIDE SEQUENCE [LARGE SCALE GENOMIC DNA]</scope>
    <source>
        <strain evidence="6 7">Zn</strain>
    </source>
</reference>
<dbReference type="OrthoDB" id="7777654at2759"/>
<dbReference type="Proteomes" id="UP000054321">
    <property type="component" value="Unassembled WGS sequence"/>
</dbReference>
<dbReference type="GO" id="GO:0016491">
    <property type="term" value="F:oxidoreductase activity"/>
    <property type="evidence" value="ECO:0007669"/>
    <property type="project" value="UniProtKB-KW"/>
</dbReference>
<dbReference type="PANTHER" id="PTHR43400:SF10">
    <property type="entry name" value="3-OXOSTEROID 1-DEHYDROGENASE"/>
    <property type="match status" value="1"/>
</dbReference>
<dbReference type="Gene3D" id="3.90.700.10">
    <property type="entry name" value="Succinate dehydrogenase/fumarate reductase flavoprotein, catalytic domain"/>
    <property type="match status" value="1"/>
</dbReference>
<evidence type="ECO:0000256" key="2">
    <source>
        <dbReference type="ARBA" id="ARBA00022630"/>
    </source>
</evidence>
<dbReference type="Pfam" id="PF00890">
    <property type="entry name" value="FAD_binding_2"/>
    <property type="match status" value="1"/>
</dbReference>
<keyword evidence="3" id="KW-0274">FAD</keyword>
<dbReference type="HOGENOM" id="CLU_011398_4_2_1"/>
<evidence type="ECO:0000313" key="6">
    <source>
        <dbReference type="EMBL" id="KIM93336.1"/>
    </source>
</evidence>
<dbReference type="SUPFAM" id="SSF51905">
    <property type="entry name" value="FAD/NAD(P)-binding domain"/>
    <property type="match status" value="1"/>
</dbReference>
<dbReference type="GO" id="GO:0008202">
    <property type="term" value="P:steroid metabolic process"/>
    <property type="evidence" value="ECO:0007669"/>
    <property type="project" value="UniProtKB-ARBA"/>
</dbReference>
<dbReference type="InterPro" id="IPR050315">
    <property type="entry name" value="FAD-oxidoreductase_2"/>
</dbReference>
<keyword evidence="4" id="KW-0560">Oxidoreductase</keyword>
<evidence type="ECO:0000313" key="7">
    <source>
        <dbReference type="Proteomes" id="UP000054321"/>
    </source>
</evidence>
<keyword evidence="2" id="KW-0285">Flavoprotein</keyword>
<evidence type="ECO:0000256" key="1">
    <source>
        <dbReference type="ARBA" id="ARBA00001974"/>
    </source>
</evidence>
<dbReference type="PANTHER" id="PTHR43400">
    <property type="entry name" value="FUMARATE REDUCTASE"/>
    <property type="match status" value="1"/>
</dbReference>
<keyword evidence="7" id="KW-1185">Reference proteome</keyword>
<sequence>MVKWMEENSAMQFKPVPLPDYHPTTEGVSIGRTLLTEEYDGRHLGPRIKDVRYVLQGLSVFGSMQADPSELAYLTKPFTSFNNLSKCVHKLGRYAVDLLLYGKGVMMANGNALVGRLLHTCISENVELWKDSPAVRTILEDEKITGLLVSKGGEQNVKLGARKGVVLATGGFGRSIEAQNFSPHIWSAQPRANVGDGKRMGFESGAIFPPQNPINGILAPISLLHLKDQVRRYPHFAIDRSKPGSIIVGPNGRRFANESGPYQEFVSILHQRDIKEAWFIGDKTFLRKYGMGMALPWPYPKWRLLRQGYLVKASTISSLAEKINVPQSALEKTVGECNANARKGIDPDFGRGGNIYDNFYGDPTVKPNPNMGQCVEPPFYAVKIHPGDVSTTWGMMVNEDAQALDSAGNPIQGLYAVGNDQNSVMRGQYPGGGSSIGPGMTFGYRAGMHLAGKTL</sequence>
<protein>
    <recommendedName>
        <fullName evidence="5">FAD-dependent oxidoreductase 2 FAD-binding domain-containing protein</fullName>
    </recommendedName>
</protein>
<dbReference type="SUPFAM" id="SSF56425">
    <property type="entry name" value="Succinate dehydrogenase/fumarate reductase flavoprotein, catalytic domain"/>
    <property type="match status" value="1"/>
</dbReference>
<dbReference type="InterPro" id="IPR027477">
    <property type="entry name" value="Succ_DH/fumarate_Rdtase_cat_sf"/>
</dbReference>
<accession>A0A0C3GS94</accession>
<evidence type="ECO:0000259" key="5">
    <source>
        <dbReference type="Pfam" id="PF00890"/>
    </source>
</evidence>
<dbReference type="EMBL" id="KN832896">
    <property type="protein sequence ID" value="KIM93336.1"/>
    <property type="molecule type" value="Genomic_DNA"/>
</dbReference>
<comment type="cofactor">
    <cofactor evidence="1">
        <name>FAD</name>
        <dbReference type="ChEBI" id="CHEBI:57692"/>
    </cofactor>
</comment>
<evidence type="ECO:0000256" key="4">
    <source>
        <dbReference type="ARBA" id="ARBA00023002"/>
    </source>
</evidence>
<dbReference type="InterPro" id="IPR003953">
    <property type="entry name" value="FAD-dep_OxRdtase_2_FAD-bd"/>
</dbReference>
<dbReference type="InParanoid" id="A0A0C3GS94"/>
<feature type="domain" description="FAD-dependent oxidoreductase 2 FAD-binding" evidence="5">
    <location>
        <begin position="2"/>
        <end position="436"/>
    </location>
</feature>
<gene>
    <name evidence="6" type="ORF">OIDMADRAFT_35830</name>
</gene>
<dbReference type="Gene3D" id="3.50.50.60">
    <property type="entry name" value="FAD/NAD(P)-binding domain"/>
    <property type="match status" value="2"/>
</dbReference>
<organism evidence="6 7">
    <name type="scientific">Oidiodendron maius (strain Zn)</name>
    <dbReference type="NCBI Taxonomy" id="913774"/>
    <lineage>
        <taxon>Eukaryota</taxon>
        <taxon>Fungi</taxon>
        <taxon>Dikarya</taxon>
        <taxon>Ascomycota</taxon>
        <taxon>Pezizomycotina</taxon>
        <taxon>Leotiomycetes</taxon>
        <taxon>Leotiomycetes incertae sedis</taxon>
        <taxon>Myxotrichaceae</taxon>
        <taxon>Oidiodendron</taxon>
    </lineage>
</organism>